<dbReference type="STRING" id="3983.A0A2C9W559"/>
<evidence type="ECO:0000259" key="2">
    <source>
        <dbReference type="Pfam" id="PF07744"/>
    </source>
</evidence>
<feature type="region of interest" description="Disordered" evidence="1">
    <location>
        <begin position="629"/>
        <end position="741"/>
    </location>
</feature>
<feature type="compositionally biased region" description="Basic residues" evidence="1">
    <location>
        <begin position="635"/>
        <end position="649"/>
    </location>
</feature>
<organism evidence="3">
    <name type="scientific">Manihot esculenta</name>
    <name type="common">Cassava</name>
    <name type="synonym">Jatropha manihot</name>
    <dbReference type="NCBI Taxonomy" id="3983"/>
    <lineage>
        <taxon>Eukaryota</taxon>
        <taxon>Viridiplantae</taxon>
        <taxon>Streptophyta</taxon>
        <taxon>Embryophyta</taxon>
        <taxon>Tracheophyta</taxon>
        <taxon>Spermatophyta</taxon>
        <taxon>Magnoliopsida</taxon>
        <taxon>eudicotyledons</taxon>
        <taxon>Gunneridae</taxon>
        <taxon>Pentapetalae</taxon>
        <taxon>rosids</taxon>
        <taxon>fabids</taxon>
        <taxon>Malpighiales</taxon>
        <taxon>Euphorbiaceae</taxon>
        <taxon>Crotonoideae</taxon>
        <taxon>Manihoteae</taxon>
        <taxon>Manihot</taxon>
    </lineage>
</organism>
<feature type="region of interest" description="Disordered" evidence="1">
    <location>
        <begin position="870"/>
        <end position="893"/>
    </location>
</feature>
<feature type="domain" description="Spen paralogue and orthologue SPOC C-terminal" evidence="2">
    <location>
        <begin position="473"/>
        <end position="621"/>
    </location>
</feature>
<dbReference type="Pfam" id="PF07744">
    <property type="entry name" value="SPOC"/>
    <property type="match status" value="1"/>
</dbReference>
<feature type="compositionally biased region" description="Polar residues" evidence="1">
    <location>
        <begin position="285"/>
        <end position="313"/>
    </location>
</feature>
<feature type="region of interest" description="Disordered" evidence="1">
    <location>
        <begin position="174"/>
        <end position="314"/>
    </location>
</feature>
<reference evidence="3" key="1">
    <citation type="submission" date="2016-02" db="EMBL/GenBank/DDBJ databases">
        <title>WGS assembly of Manihot esculenta.</title>
        <authorList>
            <person name="Bredeson J.V."/>
            <person name="Prochnik S.E."/>
            <person name="Lyons J.B."/>
            <person name="Schmutz J."/>
            <person name="Grimwood J."/>
            <person name="Vrebalov J."/>
            <person name="Bart R.S."/>
            <person name="Amuge T."/>
            <person name="Ferguson M.E."/>
            <person name="Green R."/>
            <person name="Putnam N."/>
            <person name="Stites J."/>
            <person name="Rounsley S."/>
            <person name="Rokhsar D.S."/>
        </authorList>
    </citation>
    <scope>NUCLEOTIDE SEQUENCE [LARGE SCALE GENOMIC DNA]</scope>
    <source>
        <tissue evidence="3">Leaf</tissue>
    </source>
</reference>
<feature type="compositionally biased region" description="Polar residues" evidence="1">
    <location>
        <begin position="202"/>
        <end position="224"/>
    </location>
</feature>
<accession>A0A2C9W559</accession>
<feature type="compositionally biased region" description="Polar residues" evidence="1">
    <location>
        <begin position="176"/>
        <end position="186"/>
    </location>
</feature>
<protein>
    <recommendedName>
        <fullName evidence="2">Spen paralogue and orthologue SPOC C-terminal domain-containing protein</fullName>
    </recommendedName>
</protein>
<sequence length="893" mass="97891">MHQQLPIQGIQMGQLEPISNKLDSSMQLGVMGSGISAPALQQMSMPNMQMGMMGLVSADAQSQHISVSSNQMQPLLTMPSDNVMQLGEMDPQAYNLASEQFLLPGKQLGEMGTLLNNVGSQHPSMLNKRKAPIDPTFNNIGLQKMSMPNKRFAQMEHRPWLQQISMPNKLALHMQLPSNPNTSGVLRSQPPPKRSTYVKAGLQQSSILKNSSGQPSPKVQSESSESVRSKLRESLASALSLVSQKQDKNEAPAAGTKQENSQPSEQTSGTADVSEECKRSLPTKMLSQETSNYTGDSVQNSKSDGLDCQSTTGLRDEDASFSDSFFVKDELLQGNGLSWVLEPVKVDEKNVGTGQKQWHPEVFCRDRLMVDDELKDAEFLPPIVSLDEFMESLNSEPPFENLPVDTGKTTRVSDKDDSQGGSESKSPDATPRDPCDTTSSKPDAVDVKSAKLDADGKSTDNLVKSKVAPPLTIPKGERVWEGLLQLNISSTASVIGIFRSGEKTSAKDWSGFIEIKGRVKLDAFQKFLQELPMSRSRAIMALHFVCKESSAESEHAVLSEVADSYVTDGRVGFAEPAPGVELYFCPPQSKTCEMLAEVLPKDQVDALNAINNGLIGVIVWRKPQITSTISPNSASHHKHNPKKQHSFSRRHPEKDANVNANVTAKPQNLPHAGAKPQSDEDDDDDVPPGFGPPATREEDDLPEFNFSRGSVSSGPQFSTHNLSRGQRMLPFQPHPQTPSRPVDQMRQLVQRYGQPITSGPSGNWQGNRGIGVAVQPWNDDDDDMPEWHPEENKTQIPQSLPVQVHGMQQSILRAHMAQSTAPYQQILQQTMPLQPPMNVMHGRQNSVPSWSTTPVSHNLANAAYQTNYGAPSGLESGQHGMSWRRDAPRSRGF</sequence>
<feature type="compositionally biased region" description="Polar residues" evidence="1">
    <location>
        <begin position="707"/>
        <end position="724"/>
    </location>
</feature>
<dbReference type="PANTHER" id="PTHR11477">
    <property type="entry name" value="TRANSCRIPTION FACTOR S-II ZINC FINGER DOMAIN-CONTAINING PROTEIN"/>
    <property type="match status" value="1"/>
</dbReference>
<evidence type="ECO:0000256" key="1">
    <source>
        <dbReference type="SAM" id="MobiDB-lite"/>
    </source>
</evidence>
<dbReference type="PANTHER" id="PTHR11477:SF20">
    <property type="entry name" value="SPOC DOMAIN _ TRANSCRIPTION ELONGATION FACTOR S-II PROTEIN"/>
    <property type="match status" value="1"/>
</dbReference>
<proteinExistence type="predicted"/>
<name>A0A2C9W559_MANES</name>
<dbReference type="AlphaFoldDB" id="A0A2C9W559"/>
<gene>
    <name evidence="3" type="ORF">MANES_03G065000</name>
</gene>
<feature type="compositionally biased region" description="Basic and acidic residues" evidence="1">
    <location>
        <begin position="883"/>
        <end position="893"/>
    </location>
</feature>
<feature type="compositionally biased region" description="Polar residues" evidence="1">
    <location>
        <begin position="257"/>
        <end position="271"/>
    </location>
</feature>
<evidence type="ECO:0000313" key="3">
    <source>
        <dbReference type="EMBL" id="OAY54314.1"/>
    </source>
</evidence>
<dbReference type="CDD" id="cd21538">
    <property type="entry name" value="SPOC_TFIIS"/>
    <property type="match status" value="1"/>
</dbReference>
<dbReference type="InterPro" id="IPR012921">
    <property type="entry name" value="SPOC_C"/>
</dbReference>
<dbReference type="EMBL" id="CM004389">
    <property type="protein sequence ID" value="OAY54314.1"/>
    <property type="molecule type" value="Genomic_DNA"/>
</dbReference>
<feature type="region of interest" description="Disordered" evidence="1">
    <location>
        <begin position="394"/>
        <end position="452"/>
    </location>
</feature>
<feature type="compositionally biased region" description="Basic and acidic residues" evidence="1">
    <location>
        <begin position="443"/>
        <end position="452"/>
    </location>
</feature>